<dbReference type="Gene3D" id="2.130.10.10">
    <property type="entry name" value="YVTN repeat-like/Quinoprotein amine dehydrogenase"/>
    <property type="match status" value="3"/>
</dbReference>
<keyword evidence="2" id="KW-0677">Repeat</keyword>
<keyword evidence="1 3" id="KW-0853">WD repeat</keyword>
<dbReference type="SMART" id="SM00320">
    <property type="entry name" value="WD40"/>
    <property type="match status" value="7"/>
</dbReference>
<reference evidence="6" key="2">
    <citation type="submission" date="2025-08" db="UniProtKB">
        <authorList>
            <consortium name="RefSeq"/>
        </authorList>
    </citation>
    <scope>IDENTIFICATION</scope>
    <source>
        <tissue evidence="6">Young leaves</tissue>
    </source>
</reference>
<dbReference type="Pfam" id="PF00400">
    <property type="entry name" value="WD40"/>
    <property type="match status" value="6"/>
</dbReference>
<dbReference type="InterPro" id="IPR001680">
    <property type="entry name" value="WD40_rpt"/>
</dbReference>
<dbReference type="PRINTS" id="PR00320">
    <property type="entry name" value="GPROTEINBRPT"/>
</dbReference>
<name>A0A8B7C8A5_PHODC</name>
<dbReference type="InterPro" id="IPR020472">
    <property type="entry name" value="WD40_PAC1"/>
</dbReference>
<feature type="repeat" description="WD" evidence="3">
    <location>
        <begin position="184"/>
        <end position="225"/>
    </location>
</feature>
<dbReference type="PROSITE" id="PS50082">
    <property type="entry name" value="WD_REPEATS_2"/>
    <property type="match status" value="5"/>
</dbReference>
<feature type="compositionally biased region" description="Polar residues" evidence="4">
    <location>
        <begin position="10"/>
        <end position="27"/>
    </location>
</feature>
<dbReference type="PANTHER" id="PTHR22844">
    <property type="entry name" value="F-BOX AND WD40 DOMAIN PROTEIN"/>
    <property type="match status" value="1"/>
</dbReference>
<dbReference type="RefSeq" id="XP_008793874.2">
    <property type="nucleotide sequence ID" value="XM_008795652.2"/>
</dbReference>
<feature type="repeat" description="WD" evidence="3">
    <location>
        <begin position="272"/>
        <end position="304"/>
    </location>
</feature>
<evidence type="ECO:0000313" key="5">
    <source>
        <dbReference type="Proteomes" id="UP000228380"/>
    </source>
</evidence>
<dbReference type="SUPFAM" id="SSF50978">
    <property type="entry name" value="WD40 repeat-like"/>
    <property type="match status" value="1"/>
</dbReference>
<dbReference type="OrthoDB" id="674604at2759"/>
<evidence type="ECO:0000256" key="1">
    <source>
        <dbReference type="ARBA" id="ARBA00022574"/>
    </source>
</evidence>
<evidence type="ECO:0000256" key="4">
    <source>
        <dbReference type="SAM" id="MobiDB-lite"/>
    </source>
</evidence>
<feature type="repeat" description="WD" evidence="3">
    <location>
        <begin position="63"/>
        <end position="92"/>
    </location>
</feature>
<sequence length="409" mass="45067">MAWNAKKSNESPSEQQRPAQDESSQVLSNPVFFSSQPSLPSLPSLNFRDQLAPPSLHQCITTLKGHSSYISALAIHEKSLYSGSSDQDIRLWTSIPSDPPSHQRRTPPSFIVAATKNPVKCLAISGEILFSSHQDHKIRVWQVNHQENPRYKLRAVLPTPKDRFLSLLLPKNYVQVRRHKKCTWVHHVDAISALAVSRDGTLLYSVSWDRTLKVWRTSDFKCMESVAGAHHDAINAITVSWEGYIYTGSADTTIKVWRRHAEEKKHSLVATLERHKSAVNALALSADGSVLYSGACDRSVVVWEGGGGLMAATGALRGHTRAILSLAATAELVCSGSADGTVRVWRRGEDKRYSCLSVLEGHGRPIKSLAMVGVESHIESSSSYLVFSGGMDSDIKVWKLLVPPLEGTM</sequence>
<reference evidence="5" key="1">
    <citation type="journal article" date="2019" name="Nat. Commun.">
        <title>Genome-wide association mapping of date palm fruit traits.</title>
        <authorList>
            <person name="Hazzouri K.M."/>
            <person name="Gros-Balthazard M."/>
            <person name="Flowers J.M."/>
            <person name="Copetti D."/>
            <person name="Lemansour A."/>
            <person name="Lebrun M."/>
            <person name="Masmoudi K."/>
            <person name="Ferrand S."/>
            <person name="Dhar M.I."/>
            <person name="Fresquez Z.A."/>
            <person name="Rosas U."/>
            <person name="Zhang J."/>
            <person name="Talag J."/>
            <person name="Lee S."/>
            <person name="Kudrna D."/>
            <person name="Powell R.F."/>
            <person name="Leitch I.J."/>
            <person name="Krueger R.R."/>
            <person name="Wing R.A."/>
            <person name="Amiri K.M.A."/>
            <person name="Purugganan M.D."/>
        </authorList>
    </citation>
    <scope>NUCLEOTIDE SEQUENCE [LARGE SCALE GENOMIC DNA]</scope>
    <source>
        <strain evidence="5">cv. Khalas</strain>
    </source>
</reference>
<feature type="region of interest" description="Disordered" evidence="4">
    <location>
        <begin position="1"/>
        <end position="27"/>
    </location>
</feature>
<evidence type="ECO:0000256" key="2">
    <source>
        <dbReference type="ARBA" id="ARBA00022737"/>
    </source>
</evidence>
<gene>
    <name evidence="6" type="primary">LOC103710063</name>
</gene>
<organism evidence="5 6">
    <name type="scientific">Phoenix dactylifera</name>
    <name type="common">Date palm</name>
    <dbReference type="NCBI Taxonomy" id="42345"/>
    <lineage>
        <taxon>Eukaryota</taxon>
        <taxon>Viridiplantae</taxon>
        <taxon>Streptophyta</taxon>
        <taxon>Embryophyta</taxon>
        <taxon>Tracheophyta</taxon>
        <taxon>Spermatophyta</taxon>
        <taxon>Magnoliopsida</taxon>
        <taxon>Liliopsida</taxon>
        <taxon>Arecaceae</taxon>
        <taxon>Coryphoideae</taxon>
        <taxon>Phoeniceae</taxon>
        <taxon>Phoenix</taxon>
    </lineage>
</organism>
<accession>A0A8B7C8A5</accession>
<dbReference type="KEGG" id="pda:103710063"/>
<dbReference type="AlphaFoldDB" id="A0A8B7C8A5"/>
<dbReference type="PANTHER" id="PTHR22844:SF387">
    <property type="entry name" value="F3I6.5 PROTEIN"/>
    <property type="match status" value="1"/>
</dbReference>
<dbReference type="GeneID" id="103710063"/>
<dbReference type="InterPro" id="IPR036322">
    <property type="entry name" value="WD40_repeat_dom_sf"/>
</dbReference>
<dbReference type="InterPro" id="IPR045182">
    <property type="entry name" value="JINGUBANG-like"/>
</dbReference>
<feature type="repeat" description="WD" evidence="3">
    <location>
        <begin position="316"/>
        <end position="345"/>
    </location>
</feature>
<dbReference type="CDD" id="cd00200">
    <property type="entry name" value="WD40"/>
    <property type="match status" value="1"/>
</dbReference>
<evidence type="ECO:0000313" key="6">
    <source>
        <dbReference type="RefSeq" id="XP_008793874.2"/>
    </source>
</evidence>
<protein>
    <submittedName>
        <fullName evidence="6">Protein JINGUBANG</fullName>
    </submittedName>
</protein>
<evidence type="ECO:0000256" key="3">
    <source>
        <dbReference type="PROSITE-ProRule" id="PRU00221"/>
    </source>
</evidence>
<proteinExistence type="predicted"/>
<keyword evidence="5" id="KW-1185">Reference proteome</keyword>
<feature type="repeat" description="WD" evidence="3">
    <location>
        <begin position="227"/>
        <end position="267"/>
    </location>
</feature>
<dbReference type="Proteomes" id="UP000228380">
    <property type="component" value="Chromosome 7"/>
</dbReference>
<dbReference type="FunFam" id="2.130.10.10:FF:000775">
    <property type="entry name" value="BnaA09g28200D protein"/>
    <property type="match status" value="1"/>
</dbReference>
<dbReference type="PROSITE" id="PS50294">
    <property type="entry name" value="WD_REPEATS_REGION"/>
    <property type="match status" value="4"/>
</dbReference>
<dbReference type="InterPro" id="IPR015943">
    <property type="entry name" value="WD40/YVTN_repeat-like_dom_sf"/>
</dbReference>